<evidence type="ECO:0000313" key="2">
    <source>
        <dbReference type="Proteomes" id="UP000586093"/>
    </source>
</evidence>
<evidence type="ECO:0000313" key="1">
    <source>
        <dbReference type="EMBL" id="MBB1161439.1"/>
    </source>
</evidence>
<dbReference type="RefSeq" id="WP_182662225.1">
    <property type="nucleotide sequence ID" value="NZ_JACIVI010000001.1"/>
</dbReference>
<dbReference type="EMBL" id="JACIVI010000001">
    <property type="protein sequence ID" value="MBB1161439.1"/>
    <property type="molecule type" value="Genomic_DNA"/>
</dbReference>
<protein>
    <submittedName>
        <fullName evidence="1">Uncharacterized protein</fullName>
    </submittedName>
</protein>
<name>A0A839HQ61_9BURK</name>
<accession>A0A839HQ61</accession>
<dbReference type="AlphaFoldDB" id="A0A839HQ61"/>
<gene>
    <name evidence="1" type="ORF">H4F90_05530</name>
</gene>
<organism evidence="1 2">
    <name type="scientific">Aquariibacter albus</name>
    <dbReference type="NCBI Taxonomy" id="2759899"/>
    <lineage>
        <taxon>Bacteria</taxon>
        <taxon>Pseudomonadati</taxon>
        <taxon>Pseudomonadota</taxon>
        <taxon>Betaproteobacteria</taxon>
        <taxon>Burkholderiales</taxon>
        <taxon>Sphaerotilaceae</taxon>
        <taxon>Aquariibacter</taxon>
    </lineage>
</organism>
<sequence length="52" mass="5937">MTSQFRHAIMRLRIHDAAARQSRGFSGTIPFFWKETQDQAPSGAQPKRADYA</sequence>
<comment type="caution">
    <text evidence="1">The sequence shown here is derived from an EMBL/GenBank/DDBJ whole genome shotgun (WGS) entry which is preliminary data.</text>
</comment>
<reference evidence="1 2" key="1">
    <citation type="submission" date="2020-08" db="EMBL/GenBank/DDBJ databases">
        <title>Aquariorum lacteus gen. nov., sp. nov., a new member of the family Comamonadaceae, isolated from freshwater aquarium.</title>
        <authorList>
            <person name="Chun S.-J."/>
        </authorList>
    </citation>
    <scope>NUCLEOTIDE SEQUENCE [LARGE SCALE GENOMIC DNA]</scope>
    <source>
        <strain evidence="1 2">SJAQ100</strain>
    </source>
</reference>
<dbReference type="Proteomes" id="UP000586093">
    <property type="component" value="Unassembled WGS sequence"/>
</dbReference>
<keyword evidence="2" id="KW-1185">Reference proteome</keyword>
<proteinExistence type="predicted"/>